<dbReference type="InterPro" id="IPR011990">
    <property type="entry name" value="TPR-like_helical_dom_sf"/>
</dbReference>
<dbReference type="AlphaFoldDB" id="A0A1M6A6L2"/>
<gene>
    <name evidence="1" type="ORF">SAMN04487911_101102</name>
</gene>
<accession>A0A1M6A6L2</accession>
<keyword evidence="2" id="KW-1185">Reference proteome</keyword>
<sequence>MGMKNTLYLVVFILGLWLIPATAYAQEKELQEEESAAVSLEDYSDEFQESFFEGLKQKGIENYDRAIVHFLECKRLAPQNVDVDHELAKAYISLKQFVLAQDHATAAVKGEPENYWFLNTLQQALESQGYSLQYLASEIPLKNPKLRQNMVLLYYKNQQYEEALQLLDGITASPFVAEMRFKIKESIQQRDEQAKEQETVIDSTPQDDPYENYSATMAELLAQNNFEELEKISAEALEVFPAQAYFYYVHGMALQKNKKYKQAIAILESGLDYLIDDMPLANKIYKELADAYRTLGDSSKSNMYLSKIKSGL</sequence>
<dbReference type="STRING" id="558155.SAMN04487911_101102"/>
<protein>
    <recommendedName>
        <fullName evidence="3">Tetratricopeptide repeat-containing protein</fullName>
    </recommendedName>
</protein>
<proteinExistence type="predicted"/>
<organism evidence="1 2">
    <name type="scientific">Arenibacter nanhaiticus</name>
    <dbReference type="NCBI Taxonomy" id="558155"/>
    <lineage>
        <taxon>Bacteria</taxon>
        <taxon>Pseudomonadati</taxon>
        <taxon>Bacteroidota</taxon>
        <taxon>Flavobacteriia</taxon>
        <taxon>Flavobacteriales</taxon>
        <taxon>Flavobacteriaceae</taxon>
        <taxon>Arenibacter</taxon>
    </lineage>
</organism>
<dbReference type="Proteomes" id="UP000184231">
    <property type="component" value="Unassembled WGS sequence"/>
</dbReference>
<evidence type="ECO:0000313" key="2">
    <source>
        <dbReference type="Proteomes" id="UP000184231"/>
    </source>
</evidence>
<dbReference type="Gene3D" id="1.25.40.10">
    <property type="entry name" value="Tetratricopeptide repeat domain"/>
    <property type="match status" value="2"/>
</dbReference>
<dbReference type="SUPFAM" id="SSF48452">
    <property type="entry name" value="TPR-like"/>
    <property type="match status" value="2"/>
</dbReference>
<reference evidence="1 2" key="1">
    <citation type="submission" date="2016-11" db="EMBL/GenBank/DDBJ databases">
        <authorList>
            <person name="Jaros S."/>
            <person name="Januszkiewicz K."/>
            <person name="Wedrychowicz H."/>
        </authorList>
    </citation>
    <scope>NUCLEOTIDE SEQUENCE [LARGE SCALE GENOMIC DNA]</scope>
    <source>
        <strain evidence="1 2">CGMCC 1.8863</strain>
    </source>
</reference>
<evidence type="ECO:0000313" key="1">
    <source>
        <dbReference type="EMBL" id="SHI32049.1"/>
    </source>
</evidence>
<name>A0A1M6A6L2_9FLAO</name>
<evidence type="ECO:0008006" key="3">
    <source>
        <dbReference type="Google" id="ProtNLM"/>
    </source>
</evidence>
<dbReference type="EMBL" id="FQYX01000001">
    <property type="protein sequence ID" value="SHI32049.1"/>
    <property type="molecule type" value="Genomic_DNA"/>
</dbReference>